<dbReference type="Proteomes" id="UP000195305">
    <property type="component" value="Unassembled WGS sequence"/>
</dbReference>
<dbReference type="Gene3D" id="3.40.50.300">
    <property type="entry name" value="P-loop containing nucleotide triphosphate hydrolases"/>
    <property type="match status" value="1"/>
</dbReference>
<dbReference type="SUPFAM" id="SSF52540">
    <property type="entry name" value="P-loop containing nucleoside triphosphate hydrolases"/>
    <property type="match status" value="1"/>
</dbReference>
<evidence type="ECO:0008006" key="3">
    <source>
        <dbReference type="Google" id="ProtNLM"/>
    </source>
</evidence>
<sequence>MPRIITIAREYGSGGRLIAQRVAEKLGIFYYDNEIIDLAARELGFDVDTIRRVSEEKSSSFMYTLSSTAFTLPLNDQVFAMQSKIIRHIAENDTCIIVNGVADYILEDFDDVLTIFIHAPFESRVRRVKEDYQEEHDDYKKFVMKKDKARSNYYNYYTTKKWGQLKNFDLTINSDFGIEEVADIIVALYQKGEHRQK</sequence>
<dbReference type="Pfam" id="PF13189">
    <property type="entry name" value="Cytidylate_kin2"/>
    <property type="match status" value="1"/>
</dbReference>
<dbReference type="OrthoDB" id="9781180at2"/>
<evidence type="ECO:0000313" key="2">
    <source>
        <dbReference type="Proteomes" id="UP000195305"/>
    </source>
</evidence>
<dbReference type="RefSeq" id="WP_087358013.1">
    <property type="nucleotide sequence ID" value="NZ_AP031415.1"/>
</dbReference>
<name>A0A1Y4SZY5_9FIRM</name>
<reference evidence="1 2" key="1">
    <citation type="journal article" date="2018" name="BMC Genomics">
        <title>Whole genome sequencing and function prediction of 133 gut anaerobes isolated from chicken caecum in pure cultures.</title>
        <authorList>
            <person name="Medvecky M."/>
            <person name="Cejkova D."/>
            <person name="Polansky O."/>
            <person name="Karasova D."/>
            <person name="Kubasova T."/>
            <person name="Cizek A."/>
            <person name="Rychlik I."/>
        </authorList>
    </citation>
    <scope>NUCLEOTIDE SEQUENCE [LARGE SCALE GENOMIC DNA]</scope>
    <source>
        <strain evidence="1 2">An13</strain>
    </source>
</reference>
<organism evidence="1 2">
    <name type="scientific">Massilimicrobiota timonensis</name>
    <dbReference type="NCBI Taxonomy" id="1776392"/>
    <lineage>
        <taxon>Bacteria</taxon>
        <taxon>Bacillati</taxon>
        <taxon>Bacillota</taxon>
        <taxon>Erysipelotrichia</taxon>
        <taxon>Erysipelotrichales</taxon>
        <taxon>Erysipelotrichaceae</taxon>
        <taxon>Massilimicrobiota</taxon>
    </lineage>
</organism>
<dbReference type="InterPro" id="IPR027417">
    <property type="entry name" value="P-loop_NTPase"/>
</dbReference>
<dbReference type="AlphaFoldDB" id="A0A1Y4SZY5"/>
<accession>A0A1Y4SZY5</accession>
<comment type="caution">
    <text evidence="1">The sequence shown here is derived from an EMBL/GenBank/DDBJ whole genome shotgun (WGS) entry which is preliminary data.</text>
</comment>
<dbReference type="EMBL" id="NFLJ01000016">
    <property type="protein sequence ID" value="OUQ34511.1"/>
    <property type="molecule type" value="Genomic_DNA"/>
</dbReference>
<protein>
    <recommendedName>
        <fullName evidence="3">Cytidylate kinase</fullName>
    </recommendedName>
</protein>
<evidence type="ECO:0000313" key="1">
    <source>
        <dbReference type="EMBL" id="OUQ34511.1"/>
    </source>
</evidence>
<proteinExistence type="predicted"/>
<keyword evidence="2" id="KW-1185">Reference proteome</keyword>
<gene>
    <name evidence="1" type="ORF">B5E75_06830</name>
</gene>